<evidence type="ECO:0008006" key="2">
    <source>
        <dbReference type="Google" id="ProtNLM"/>
    </source>
</evidence>
<dbReference type="Gene3D" id="3.40.630.40">
    <property type="entry name" value="Zn-dependent exopeptidases"/>
    <property type="match status" value="1"/>
</dbReference>
<dbReference type="Pfam" id="PF05013">
    <property type="entry name" value="FGase"/>
    <property type="match status" value="1"/>
</dbReference>
<dbReference type="EMBL" id="OJIN01000008">
    <property type="protein sequence ID" value="SPD71808.1"/>
    <property type="molecule type" value="Genomic_DNA"/>
</dbReference>
<dbReference type="InterPro" id="IPR007709">
    <property type="entry name" value="N-FG_amidohydro"/>
</dbReference>
<reference evidence="1" key="1">
    <citation type="submission" date="2018-01" db="EMBL/GenBank/DDBJ databases">
        <authorList>
            <person name="Regsiter A."/>
            <person name="William W."/>
        </authorList>
    </citation>
    <scope>NUCLEOTIDE SEQUENCE</scope>
    <source>
        <strain evidence="1">TRIP AH-1</strain>
    </source>
</reference>
<protein>
    <recommendedName>
        <fullName evidence="2">N-formylglutamate amidohydrolase</fullName>
    </recommendedName>
</protein>
<accession>A0A445MQU1</accession>
<dbReference type="SUPFAM" id="SSF53187">
    <property type="entry name" value="Zn-dependent exopeptidases"/>
    <property type="match status" value="1"/>
</dbReference>
<name>A0A445MQU1_9BACT</name>
<dbReference type="AlphaFoldDB" id="A0A445MQU1"/>
<sequence length="274" mass="31306">MPLMPRIGLAMILHIPHSSDVIPRNLRDQIVLPDDDLAAELTLMTDAFTNELFALPEATILRFPISRLLVDVERFPDDAEEPMSKVGMGMIYALTSSGKKLKRALQPREMRNMVSLYYEAHHEALLREVKNELEKFGKALIVDCHSFPSHPLQCDKDQSIPRPEFCIGTDSFHTPKALSQTTALNLKKMGYRVRMNKPYEGTLVPTAFYRKDRRVASIMVEVNRSLYMDETAGEKNSAFDSIKKQLQSLLLSIRQFQQESQPDARGEWRAITQQ</sequence>
<proteinExistence type="predicted"/>
<organism evidence="1">
    <name type="scientific">uncultured Desulfobacterium sp</name>
    <dbReference type="NCBI Taxonomy" id="201089"/>
    <lineage>
        <taxon>Bacteria</taxon>
        <taxon>Pseudomonadati</taxon>
        <taxon>Thermodesulfobacteriota</taxon>
        <taxon>Desulfobacteria</taxon>
        <taxon>Desulfobacterales</taxon>
        <taxon>Desulfobacteriaceae</taxon>
        <taxon>Desulfobacterium</taxon>
        <taxon>environmental samples</taxon>
    </lineage>
</organism>
<gene>
    <name evidence="1" type="ORF">PITCH_A1050008</name>
</gene>
<evidence type="ECO:0000313" key="1">
    <source>
        <dbReference type="EMBL" id="SPD71808.1"/>
    </source>
</evidence>